<dbReference type="Proteomes" id="UP000184147">
    <property type="component" value="Unassembled WGS sequence"/>
</dbReference>
<dbReference type="PANTHER" id="PTHR34203">
    <property type="entry name" value="METHYLTRANSFERASE, FKBM FAMILY PROTEIN"/>
    <property type="match status" value="1"/>
</dbReference>
<reference evidence="2 3" key="1">
    <citation type="submission" date="2016-11" db="EMBL/GenBank/DDBJ databases">
        <authorList>
            <person name="Jaros S."/>
            <person name="Januszkiewicz K."/>
            <person name="Wedrychowicz H."/>
        </authorList>
    </citation>
    <scope>NUCLEOTIDE SEQUENCE [LARGE SCALE GENOMIC DNA]</scope>
    <source>
        <strain evidence="2 3">DSM 25660</strain>
    </source>
</reference>
<dbReference type="EMBL" id="FQVQ01000012">
    <property type="protein sequence ID" value="SHF55957.1"/>
    <property type="molecule type" value="Genomic_DNA"/>
</dbReference>
<feature type="domain" description="Methyltransferase FkbM" evidence="1">
    <location>
        <begin position="87"/>
        <end position="222"/>
    </location>
</feature>
<dbReference type="Pfam" id="PF05050">
    <property type="entry name" value="Methyltransf_21"/>
    <property type="match status" value="1"/>
</dbReference>
<dbReference type="GO" id="GO:0008168">
    <property type="term" value="F:methyltransferase activity"/>
    <property type="evidence" value="ECO:0007669"/>
    <property type="project" value="UniProtKB-KW"/>
</dbReference>
<sequence length="263" mass="29957">MKKRIKSILSRLLPQGRFREQIKLRYYQWRAPRGIRFALEPTASGWIYCTTIEGVSIRTVDPVYTVANDFFYYQKFYKPQPGDVVMDAGGNVGMMALYFAQLVGPMGKVYCFEPDTHNLRDIQRNVAINPELHDRIVVQSELLWNANTWVDFQESGTVGSSAVWFSGTESIVKKQALTIDAWVQSLGLTRLDFIKMDIEGAEIEALEGATTTLQTLRPKMAIATYHIVNGAPTYAWVETYFTKLSYPHQTLSFTRQEILTFAG</sequence>
<dbReference type="NCBIfam" id="TIGR01444">
    <property type="entry name" value="fkbM_fam"/>
    <property type="match status" value="1"/>
</dbReference>
<dbReference type="STRING" id="1124188.SAMN05444377_11264"/>
<dbReference type="InterPro" id="IPR006342">
    <property type="entry name" value="FkbM_mtfrase"/>
</dbReference>
<name>A0A1M5CMW5_9FLAO</name>
<evidence type="ECO:0000313" key="2">
    <source>
        <dbReference type="EMBL" id="SHF55957.1"/>
    </source>
</evidence>
<accession>A0A1M5CMW5</accession>
<dbReference type="Gene3D" id="3.40.50.150">
    <property type="entry name" value="Vaccinia Virus protein VP39"/>
    <property type="match status" value="1"/>
</dbReference>
<dbReference type="AlphaFoldDB" id="A0A1M5CMW5"/>
<keyword evidence="2" id="KW-0489">Methyltransferase</keyword>
<dbReference type="InterPro" id="IPR029063">
    <property type="entry name" value="SAM-dependent_MTases_sf"/>
</dbReference>
<evidence type="ECO:0000313" key="3">
    <source>
        <dbReference type="Proteomes" id="UP000184147"/>
    </source>
</evidence>
<dbReference type="RefSeq" id="WP_083544896.1">
    <property type="nucleotide sequence ID" value="NZ_FQVQ01000012.1"/>
</dbReference>
<dbReference type="InterPro" id="IPR052514">
    <property type="entry name" value="SAM-dependent_MTase"/>
</dbReference>
<protein>
    <submittedName>
        <fullName evidence="2">Methyltransferase, FkbM family</fullName>
    </submittedName>
</protein>
<dbReference type="GO" id="GO:0032259">
    <property type="term" value="P:methylation"/>
    <property type="evidence" value="ECO:0007669"/>
    <property type="project" value="UniProtKB-KW"/>
</dbReference>
<gene>
    <name evidence="2" type="ORF">SAMN05444377_11264</name>
</gene>
<proteinExistence type="predicted"/>
<keyword evidence="2" id="KW-0808">Transferase</keyword>
<organism evidence="2 3">
    <name type="scientific">Flavobacterium fontis</name>
    <dbReference type="NCBI Taxonomy" id="1124188"/>
    <lineage>
        <taxon>Bacteria</taxon>
        <taxon>Pseudomonadati</taxon>
        <taxon>Bacteroidota</taxon>
        <taxon>Flavobacteriia</taxon>
        <taxon>Flavobacteriales</taxon>
        <taxon>Flavobacteriaceae</taxon>
        <taxon>Flavobacterium</taxon>
    </lineage>
</organism>
<keyword evidence="3" id="KW-1185">Reference proteome</keyword>
<dbReference type="PANTHER" id="PTHR34203:SF15">
    <property type="entry name" value="SLL1173 PROTEIN"/>
    <property type="match status" value="1"/>
</dbReference>
<evidence type="ECO:0000259" key="1">
    <source>
        <dbReference type="Pfam" id="PF05050"/>
    </source>
</evidence>
<dbReference type="SUPFAM" id="SSF53335">
    <property type="entry name" value="S-adenosyl-L-methionine-dependent methyltransferases"/>
    <property type="match status" value="1"/>
</dbReference>